<organism evidence="2 3">
    <name type="scientific">Blattamonas nauphoetae</name>
    <dbReference type="NCBI Taxonomy" id="2049346"/>
    <lineage>
        <taxon>Eukaryota</taxon>
        <taxon>Metamonada</taxon>
        <taxon>Preaxostyla</taxon>
        <taxon>Oxymonadida</taxon>
        <taxon>Blattamonas</taxon>
    </lineage>
</organism>
<dbReference type="EMBL" id="JARBJD010000105">
    <property type="protein sequence ID" value="KAK2952295.1"/>
    <property type="molecule type" value="Genomic_DNA"/>
</dbReference>
<sequence length="240" mass="27287">MFLDESFPQPTRRTVAISPSQLNGDSLSSVPSIVLEAVEQPPVHNTAEQNTAHLRAPLNPKQDHTHQIIISIHLHLHIIPSLTPEPHQLSLRPHHQFHLSPPPPLSSPHLIPNKFKPHKCHGLKGIHYQHEMSSKHLSPRPLVLVSTSATFASSRHFPSYAGTEQKYQTGSTRRGDELVQTIEHMHEIRLAHMPKDERDRLSPYVMKEKDKMISTLKREMTLQTENPSLHRTASSSRPRH</sequence>
<evidence type="ECO:0000313" key="2">
    <source>
        <dbReference type="EMBL" id="KAK2952295.1"/>
    </source>
</evidence>
<evidence type="ECO:0000313" key="3">
    <source>
        <dbReference type="Proteomes" id="UP001281761"/>
    </source>
</evidence>
<dbReference type="Proteomes" id="UP001281761">
    <property type="component" value="Unassembled WGS sequence"/>
</dbReference>
<reference evidence="2 3" key="1">
    <citation type="journal article" date="2022" name="bioRxiv">
        <title>Genomics of Preaxostyla Flagellates Illuminates Evolutionary Transitions and the Path Towards Mitochondrial Loss.</title>
        <authorList>
            <person name="Novak L.V.F."/>
            <person name="Treitli S.C."/>
            <person name="Pyrih J."/>
            <person name="Halakuc P."/>
            <person name="Pipaliya S.V."/>
            <person name="Vacek V."/>
            <person name="Brzon O."/>
            <person name="Soukal P."/>
            <person name="Eme L."/>
            <person name="Dacks J.B."/>
            <person name="Karnkowska A."/>
            <person name="Elias M."/>
            <person name="Hampl V."/>
        </authorList>
    </citation>
    <scope>NUCLEOTIDE SEQUENCE [LARGE SCALE GENOMIC DNA]</scope>
    <source>
        <strain evidence="2">NAU3</strain>
        <tissue evidence="2">Gut</tissue>
    </source>
</reference>
<name>A0ABQ9XLE2_9EUKA</name>
<keyword evidence="3" id="KW-1185">Reference proteome</keyword>
<comment type="caution">
    <text evidence="2">The sequence shown here is derived from an EMBL/GenBank/DDBJ whole genome shotgun (WGS) entry which is preliminary data.</text>
</comment>
<feature type="region of interest" description="Disordered" evidence="1">
    <location>
        <begin position="221"/>
        <end position="240"/>
    </location>
</feature>
<gene>
    <name evidence="2" type="ORF">BLNAU_12704</name>
</gene>
<accession>A0ABQ9XLE2</accession>
<evidence type="ECO:0000256" key="1">
    <source>
        <dbReference type="SAM" id="MobiDB-lite"/>
    </source>
</evidence>
<proteinExistence type="predicted"/>
<protein>
    <submittedName>
        <fullName evidence="2">Uncharacterized protein</fullName>
    </submittedName>
</protein>